<dbReference type="CDD" id="cd06267">
    <property type="entry name" value="PBP1_LacI_sugar_binding-like"/>
    <property type="match status" value="1"/>
</dbReference>
<keyword evidence="7" id="KW-1185">Reference proteome</keyword>
<evidence type="ECO:0000313" key="6">
    <source>
        <dbReference type="EMBL" id="GAA5515036.1"/>
    </source>
</evidence>
<keyword evidence="1" id="KW-0678">Repressor</keyword>
<dbReference type="InterPro" id="IPR028082">
    <property type="entry name" value="Peripla_BP_I"/>
</dbReference>
<dbReference type="PANTHER" id="PTHR30146:SF148">
    <property type="entry name" value="HTH-TYPE TRANSCRIPTIONAL REPRESSOR PURR-RELATED"/>
    <property type="match status" value="1"/>
</dbReference>
<evidence type="ECO:0000256" key="3">
    <source>
        <dbReference type="ARBA" id="ARBA00023125"/>
    </source>
</evidence>
<gene>
    <name evidence="6" type="primary">ccpA</name>
    <name evidence="6" type="ORF">Dcar01_03800</name>
</gene>
<dbReference type="PROSITE" id="PS50932">
    <property type="entry name" value="HTH_LACI_2"/>
    <property type="match status" value="1"/>
</dbReference>
<dbReference type="InterPro" id="IPR046335">
    <property type="entry name" value="LacI/GalR-like_sensor"/>
</dbReference>
<name>A0ABP9WD07_9DEIO</name>
<accession>A0ABP9WD07</accession>
<dbReference type="SUPFAM" id="SSF47413">
    <property type="entry name" value="lambda repressor-like DNA-binding domains"/>
    <property type="match status" value="1"/>
</dbReference>
<evidence type="ECO:0000259" key="5">
    <source>
        <dbReference type="PROSITE" id="PS50932"/>
    </source>
</evidence>
<dbReference type="InterPro" id="IPR010982">
    <property type="entry name" value="Lambda_DNA-bd_dom_sf"/>
</dbReference>
<comment type="caution">
    <text evidence="6">The sequence shown here is derived from an EMBL/GenBank/DDBJ whole genome shotgun (WGS) entry which is preliminary data.</text>
</comment>
<dbReference type="Gene3D" id="3.40.50.2300">
    <property type="match status" value="2"/>
</dbReference>
<keyword evidence="2" id="KW-0805">Transcription regulation</keyword>
<dbReference type="Proteomes" id="UP001401887">
    <property type="component" value="Unassembled WGS sequence"/>
</dbReference>
<dbReference type="InterPro" id="IPR000843">
    <property type="entry name" value="HTH_LacI"/>
</dbReference>
<dbReference type="SMART" id="SM00354">
    <property type="entry name" value="HTH_LACI"/>
    <property type="match status" value="1"/>
</dbReference>
<evidence type="ECO:0000256" key="2">
    <source>
        <dbReference type="ARBA" id="ARBA00023015"/>
    </source>
</evidence>
<dbReference type="Pfam" id="PF00356">
    <property type="entry name" value="LacI"/>
    <property type="match status" value="1"/>
</dbReference>
<keyword evidence="4" id="KW-0804">Transcription</keyword>
<evidence type="ECO:0000256" key="4">
    <source>
        <dbReference type="ARBA" id="ARBA00023163"/>
    </source>
</evidence>
<dbReference type="CDD" id="cd01392">
    <property type="entry name" value="HTH_LacI"/>
    <property type="match status" value="1"/>
</dbReference>
<proteinExistence type="predicted"/>
<reference evidence="6 7" key="1">
    <citation type="submission" date="2024-02" db="EMBL/GenBank/DDBJ databases">
        <title>Deinococcus carri NBRC 110142.</title>
        <authorList>
            <person name="Ichikawa N."/>
            <person name="Katano-Makiyama Y."/>
            <person name="Hidaka K."/>
        </authorList>
    </citation>
    <scope>NUCLEOTIDE SEQUENCE [LARGE SCALE GENOMIC DNA]</scope>
    <source>
        <strain evidence="6 7">NBRC 110142</strain>
    </source>
</reference>
<dbReference type="EMBL" id="BAABRP010000033">
    <property type="protein sequence ID" value="GAA5515036.1"/>
    <property type="molecule type" value="Genomic_DNA"/>
</dbReference>
<dbReference type="SUPFAM" id="SSF53822">
    <property type="entry name" value="Periplasmic binding protein-like I"/>
    <property type="match status" value="1"/>
</dbReference>
<sequence length="341" mass="36722">MVTPRPTQKQVAQHAGVSQTIVSQVLNGQTDQARISPETRARVLQAISELGYVPNAAARRLVGGRSSLIGVFTYEAVFPSSTRDFYAPFLEGIEEEAAHSGLDLLLYTGGKGRRGLTHGMQARLSLTDGTILLGHPGEQDRHDLAALVKGGHPVVFIGRRSVPEAELTCVQADYTAATAELTRRFLACGHRKLLYVGRPEQDESALDRERGFVSTVRPAPVERLDAGALDQHWLETALESGITGFLLENDGLMRRLLEVAQQGGYRVPEDCSAAVLGDAITGEVGDPSWSGLRIPRQAMGRGAVLALRLLVSREPPGPLIFPCEITPGVTIGLRPERSVPG</sequence>
<dbReference type="Gene3D" id="1.10.260.40">
    <property type="entry name" value="lambda repressor-like DNA-binding domains"/>
    <property type="match status" value="1"/>
</dbReference>
<dbReference type="Pfam" id="PF13377">
    <property type="entry name" value="Peripla_BP_3"/>
    <property type="match status" value="1"/>
</dbReference>
<dbReference type="PANTHER" id="PTHR30146">
    <property type="entry name" value="LACI-RELATED TRANSCRIPTIONAL REPRESSOR"/>
    <property type="match status" value="1"/>
</dbReference>
<keyword evidence="3" id="KW-0238">DNA-binding</keyword>
<organism evidence="6 7">
    <name type="scientific">Deinococcus carri</name>
    <dbReference type="NCBI Taxonomy" id="1211323"/>
    <lineage>
        <taxon>Bacteria</taxon>
        <taxon>Thermotogati</taxon>
        <taxon>Deinococcota</taxon>
        <taxon>Deinococci</taxon>
        <taxon>Deinococcales</taxon>
        <taxon>Deinococcaceae</taxon>
        <taxon>Deinococcus</taxon>
    </lineage>
</organism>
<evidence type="ECO:0000256" key="1">
    <source>
        <dbReference type="ARBA" id="ARBA00022491"/>
    </source>
</evidence>
<feature type="domain" description="HTH lacI-type" evidence="5">
    <location>
        <begin position="6"/>
        <end position="63"/>
    </location>
</feature>
<protein>
    <submittedName>
        <fullName evidence="6">Catabolite control protein A</fullName>
    </submittedName>
</protein>
<evidence type="ECO:0000313" key="7">
    <source>
        <dbReference type="Proteomes" id="UP001401887"/>
    </source>
</evidence>